<dbReference type="EC" id="5.2.1.8" evidence="2"/>
<name>A0A813ADT3_9DINO</name>
<feature type="region of interest" description="Disordered" evidence="6">
    <location>
        <begin position="1"/>
        <end position="22"/>
    </location>
</feature>
<accession>A0A813ADT3</accession>
<dbReference type="InterPro" id="IPR050245">
    <property type="entry name" value="PrsA_foldase"/>
</dbReference>
<evidence type="ECO:0000313" key="9">
    <source>
        <dbReference type="Proteomes" id="UP000601435"/>
    </source>
</evidence>
<proteinExistence type="predicted"/>
<protein>
    <recommendedName>
        <fullName evidence="2">peptidylprolyl isomerase</fullName>
        <ecNumber evidence="2">5.2.1.8</ecNumber>
    </recommendedName>
</protein>
<feature type="domain" description="PpiC" evidence="7">
    <location>
        <begin position="195"/>
        <end position="317"/>
    </location>
</feature>
<dbReference type="Gene3D" id="1.10.4030.10">
    <property type="entry name" value="Porin chaperone SurA, peptide-binding domain"/>
    <property type="match status" value="1"/>
</dbReference>
<comment type="caution">
    <text evidence="8">The sequence shown here is derived from an EMBL/GenBank/DDBJ whole genome shotgun (WGS) entry which is preliminary data.</text>
</comment>
<keyword evidence="9" id="KW-1185">Reference proteome</keyword>
<dbReference type="InterPro" id="IPR027304">
    <property type="entry name" value="Trigger_fact/SurA_dom_sf"/>
</dbReference>
<evidence type="ECO:0000256" key="3">
    <source>
        <dbReference type="ARBA" id="ARBA00022729"/>
    </source>
</evidence>
<dbReference type="PANTHER" id="PTHR47245:SF1">
    <property type="entry name" value="FOLDASE PROTEIN PRSA"/>
    <property type="match status" value="1"/>
</dbReference>
<dbReference type="AlphaFoldDB" id="A0A813ADT3"/>
<sequence>MPEPKAAIAQRIPEPSSETDRADDAVALVGGPDEVLIDTDDATADARASNLPERLIVDRMVGQINGKPIYASEFFRSMDARLRAEAQKMPPREWLDFVSGQIDAELADRLTNELLLAEFQSALTLEERQGVLGFLAYIRENIRRQNQGSEARAEERLLRTEGLTLDEKIEQQKEQQFIYEQVRREIKARVNVSYRDIRQRYERDAEMYTTEAEAVLRLIRVPADDAEAVTSVTEALARGEAPADVAGEFGLYNAAQNGLLRKELGATAYSEASIFPAPEMNGPAQALAVGETVGPIEYRGSVYWIHLESMRAPEKTSLYDTQLRIEQQIRAERETEERRKYFFELLENGSFSDSRSMKRELLEFAAERGWLGAFRRPLSLGARGERVAAGHLRSRGYRVILKNVRTKTGELDLVALAPDRETVVVVEVKAKLVRPGSDAPPPEASVTAHKKRDGRIVRCGST</sequence>
<dbReference type="Pfam" id="PF02021">
    <property type="entry name" value="UPF0102"/>
    <property type="match status" value="1"/>
</dbReference>
<dbReference type="SUPFAM" id="SSF52980">
    <property type="entry name" value="Restriction endonuclease-like"/>
    <property type="match status" value="1"/>
</dbReference>
<dbReference type="GO" id="GO:0003676">
    <property type="term" value="F:nucleic acid binding"/>
    <property type="evidence" value="ECO:0007669"/>
    <property type="project" value="InterPro"/>
</dbReference>
<dbReference type="Pfam" id="PF13145">
    <property type="entry name" value="Rotamase_2"/>
    <property type="match status" value="1"/>
</dbReference>
<keyword evidence="4" id="KW-0697">Rotamase</keyword>
<dbReference type="PANTHER" id="PTHR47245">
    <property type="entry name" value="PEPTIDYLPROLYL ISOMERASE"/>
    <property type="match status" value="1"/>
</dbReference>
<dbReference type="Proteomes" id="UP000601435">
    <property type="component" value="Unassembled WGS sequence"/>
</dbReference>
<gene>
    <name evidence="8" type="ORF">SNEC2469_LOCUS27632</name>
</gene>
<comment type="catalytic activity">
    <reaction evidence="1">
        <text>[protein]-peptidylproline (omega=180) = [protein]-peptidylproline (omega=0)</text>
        <dbReference type="Rhea" id="RHEA:16237"/>
        <dbReference type="Rhea" id="RHEA-COMP:10747"/>
        <dbReference type="Rhea" id="RHEA-COMP:10748"/>
        <dbReference type="ChEBI" id="CHEBI:83833"/>
        <dbReference type="ChEBI" id="CHEBI:83834"/>
        <dbReference type="EC" id="5.2.1.8"/>
    </reaction>
</comment>
<dbReference type="SUPFAM" id="SSF109998">
    <property type="entry name" value="Triger factor/SurA peptide-binding domain-like"/>
    <property type="match status" value="1"/>
</dbReference>
<dbReference type="InterPro" id="IPR003509">
    <property type="entry name" value="UPF0102_YraN-like"/>
</dbReference>
<dbReference type="CDD" id="cd20736">
    <property type="entry name" value="PoNe_Nuclease"/>
    <property type="match status" value="1"/>
</dbReference>
<keyword evidence="5" id="KW-0413">Isomerase</keyword>
<evidence type="ECO:0000259" key="7">
    <source>
        <dbReference type="Pfam" id="PF13145"/>
    </source>
</evidence>
<feature type="region of interest" description="Disordered" evidence="6">
    <location>
        <begin position="436"/>
        <end position="462"/>
    </location>
</feature>
<dbReference type="EMBL" id="CAJNJA010058574">
    <property type="protein sequence ID" value="CAE7865001.1"/>
    <property type="molecule type" value="Genomic_DNA"/>
</dbReference>
<dbReference type="InterPro" id="IPR011856">
    <property type="entry name" value="tRNA_endonuc-like_dom_sf"/>
</dbReference>
<keyword evidence="3" id="KW-0732">Signal</keyword>
<evidence type="ECO:0000256" key="2">
    <source>
        <dbReference type="ARBA" id="ARBA00013194"/>
    </source>
</evidence>
<evidence type="ECO:0000313" key="8">
    <source>
        <dbReference type="EMBL" id="CAE7865001.1"/>
    </source>
</evidence>
<dbReference type="Gene3D" id="3.40.1350.10">
    <property type="match status" value="1"/>
</dbReference>
<dbReference type="InterPro" id="IPR011335">
    <property type="entry name" value="Restrct_endonuc-II-like"/>
</dbReference>
<dbReference type="GO" id="GO:0003755">
    <property type="term" value="F:peptidyl-prolyl cis-trans isomerase activity"/>
    <property type="evidence" value="ECO:0007669"/>
    <property type="project" value="UniProtKB-KW"/>
</dbReference>
<reference evidence="8" key="1">
    <citation type="submission" date="2021-02" db="EMBL/GenBank/DDBJ databases">
        <authorList>
            <person name="Dougan E. K."/>
            <person name="Rhodes N."/>
            <person name="Thang M."/>
            <person name="Chan C."/>
        </authorList>
    </citation>
    <scope>NUCLEOTIDE SEQUENCE</scope>
</reference>
<evidence type="ECO:0000256" key="6">
    <source>
        <dbReference type="SAM" id="MobiDB-lite"/>
    </source>
</evidence>
<evidence type="ECO:0000256" key="5">
    <source>
        <dbReference type="ARBA" id="ARBA00023235"/>
    </source>
</evidence>
<dbReference type="GO" id="GO:0006281">
    <property type="term" value="P:DNA repair"/>
    <property type="evidence" value="ECO:0007669"/>
    <property type="project" value="UniProtKB-ARBA"/>
</dbReference>
<organism evidence="8 9">
    <name type="scientific">Symbiodinium necroappetens</name>
    <dbReference type="NCBI Taxonomy" id="1628268"/>
    <lineage>
        <taxon>Eukaryota</taxon>
        <taxon>Sar</taxon>
        <taxon>Alveolata</taxon>
        <taxon>Dinophyceae</taxon>
        <taxon>Suessiales</taxon>
        <taxon>Symbiodiniaceae</taxon>
        <taxon>Symbiodinium</taxon>
    </lineage>
</organism>
<evidence type="ECO:0000256" key="1">
    <source>
        <dbReference type="ARBA" id="ARBA00000971"/>
    </source>
</evidence>
<dbReference type="InterPro" id="IPR000297">
    <property type="entry name" value="PPIase_PpiC"/>
</dbReference>
<evidence type="ECO:0000256" key="4">
    <source>
        <dbReference type="ARBA" id="ARBA00023110"/>
    </source>
</evidence>